<organism evidence="1 2">
    <name type="scientific">Corallococcus praedator</name>
    <dbReference type="NCBI Taxonomy" id="2316724"/>
    <lineage>
        <taxon>Bacteria</taxon>
        <taxon>Pseudomonadati</taxon>
        <taxon>Myxococcota</taxon>
        <taxon>Myxococcia</taxon>
        <taxon>Myxococcales</taxon>
        <taxon>Cystobacterineae</taxon>
        <taxon>Myxococcaceae</taxon>
        <taxon>Corallococcus</taxon>
    </lineage>
</organism>
<dbReference type="RefSeq" id="WP_120584626.1">
    <property type="nucleotide sequence ID" value="NZ_RAWI01000125.1"/>
</dbReference>
<evidence type="ECO:0000313" key="2">
    <source>
        <dbReference type="Proteomes" id="UP000278907"/>
    </source>
</evidence>
<dbReference type="EMBL" id="RAWI01000125">
    <property type="protein sequence ID" value="RKI07403.1"/>
    <property type="molecule type" value="Genomic_DNA"/>
</dbReference>
<dbReference type="PROSITE" id="PS51257">
    <property type="entry name" value="PROKAR_LIPOPROTEIN"/>
    <property type="match status" value="1"/>
</dbReference>
<dbReference type="SUPFAM" id="SSF63825">
    <property type="entry name" value="YWTD domain"/>
    <property type="match status" value="1"/>
</dbReference>
<proteinExistence type="predicted"/>
<dbReference type="InterPro" id="IPR030916">
    <property type="entry name" value="ELWxxDGT_rpt"/>
</dbReference>
<gene>
    <name evidence="1" type="ORF">D7Y13_17895</name>
</gene>
<dbReference type="NCBIfam" id="TIGR04534">
    <property type="entry name" value="ELWxxDGT_rpt"/>
    <property type="match status" value="1"/>
</dbReference>
<evidence type="ECO:0000313" key="1">
    <source>
        <dbReference type="EMBL" id="RKI07403.1"/>
    </source>
</evidence>
<reference evidence="1 2" key="1">
    <citation type="submission" date="2018-09" db="EMBL/GenBank/DDBJ databases">
        <authorList>
            <person name="Livingstone P.G."/>
            <person name="Whitworth D.E."/>
        </authorList>
    </citation>
    <scope>NUCLEOTIDE SEQUENCE [LARGE SCALE GENOMIC DNA]</scope>
    <source>
        <strain evidence="1 2">CA031B</strain>
    </source>
</reference>
<keyword evidence="2" id="KW-1185">Reference proteome</keyword>
<sequence length="495" mass="52447">MGERGRRQSLLGAAVSVLALGGCGGVALEDEAGPTASLAPAVHASADPWVPCGDLAERVRDIRPGMPGSSPGELVRGTNVLVFSADDGVTGREPWFSTGERSGTKLAKDLRAGASGSNPSSFTVLGSTVFFVADDGVVGRELWKTDGTSAGTLRVRDIRPGALGSAPENLTVYAGKLYFTADDGVHGRELWRSDGTTAQTTRVTGLLPPGTQGSTYTLAVAGTFLYVGYYVHGPSLDRLYLVRTDGTPGGLVRLADAPEDNSFGAMVAVGSRLFFLQNNDEPEWGLHVTDGTVAGTRKLREFPAKPHDLVAFGGRLYFASGPGAYDPPDYQGDELWRSDGTTEGTKLVRDLRPGAQGSEPRELTVFQNRLFFTADNGVHGRELWRSDGFSTVMASDLEPGAVGAAPEGLAGHGTRLFFSANTTGRGREPWMFDEFLLTMTPLVEIAPGPASSSPGVFVRSGWDLFFAANDGVTGRELWALSFRPPEACLAVGLRR</sequence>
<dbReference type="Proteomes" id="UP000278907">
    <property type="component" value="Unassembled WGS sequence"/>
</dbReference>
<name>A0ABX9QGL9_9BACT</name>
<protein>
    <recommendedName>
        <fullName evidence="3">Hyalin</fullName>
    </recommendedName>
</protein>
<accession>A0ABX9QGL9</accession>
<comment type="caution">
    <text evidence="1">The sequence shown here is derived from an EMBL/GenBank/DDBJ whole genome shotgun (WGS) entry which is preliminary data.</text>
</comment>
<evidence type="ECO:0008006" key="3">
    <source>
        <dbReference type="Google" id="ProtNLM"/>
    </source>
</evidence>